<dbReference type="Pfam" id="PF00857">
    <property type="entry name" value="Isochorismatase"/>
    <property type="match status" value="1"/>
</dbReference>
<reference evidence="4" key="1">
    <citation type="submission" date="2016-06" db="EMBL/GenBank/DDBJ databases">
        <authorList>
            <person name="Varghese N."/>
            <person name="Submissions Spin"/>
        </authorList>
    </citation>
    <scope>NUCLEOTIDE SEQUENCE [LARGE SCALE GENOMIC DNA]</scope>
    <source>
        <strain evidence="4">DSM 45431</strain>
    </source>
</reference>
<dbReference type="Gene3D" id="3.40.50.850">
    <property type="entry name" value="Isochorismatase-like"/>
    <property type="match status" value="1"/>
</dbReference>
<gene>
    <name evidence="3" type="ORF">GA0070624_3758</name>
</gene>
<dbReference type="Proteomes" id="UP000199413">
    <property type="component" value="Unassembled WGS sequence"/>
</dbReference>
<dbReference type="RefSeq" id="WP_176731767.1">
    <property type="nucleotide sequence ID" value="NZ_FMHV01000002.1"/>
</dbReference>
<keyword evidence="4" id="KW-1185">Reference proteome</keyword>
<dbReference type="InterPro" id="IPR036380">
    <property type="entry name" value="Isochorismatase-like_sf"/>
</dbReference>
<protein>
    <submittedName>
        <fullName evidence="3">Nicotinamidase-related amidase</fullName>
    </submittedName>
</protein>
<dbReference type="GO" id="GO:0016787">
    <property type="term" value="F:hydrolase activity"/>
    <property type="evidence" value="ECO:0007669"/>
    <property type="project" value="UniProtKB-KW"/>
</dbReference>
<dbReference type="PANTHER" id="PTHR43540:SF7">
    <property type="entry name" value="ISOCHORISMATASE FAMILY PROTEIN YECD"/>
    <property type="match status" value="1"/>
</dbReference>
<name>A0A1C6SGZ4_9ACTN</name>
<evidence type="ECO:0000256" key="1">
    <source>
        <dbReference type="ARBA" id="ARBA00022801"/>
    </source>
</evidence>
<dbReference type="EMBL" id="FMHV01000002">
    <property type="protein sequence ID" value="SCL28780.1"/>
    <property type="molecule type" value="Genomic_DNA"/>
</dbReference>
<organism evidence="3 4">
    <name type="scientific">Micromonospora rhizosphaerae</name>
    <dbReference type="NCBI Taxonomy" id="568872"/>
    <lineage>
        <taxon>Bacteria</taxon>
        <taxon>Bacillati</taxon>
        <taxon>Actinomycetota</taxon>
        <taxon>Actinomycetes</taxon>
        <taxon>Micromonosporales</taxon>
        <taxon>Micromonosporaceae</taxon>
        <taxon>Micromonospora</taxon>
    </lineage>
</organism>
<feature type="domain" description="Isochorismatase-like" evidence="2">
    <location>
        <begin position="21"/>
        <end position="203"/>
    </location>
</feature>
<dbReference type="SUPFAM" id="SSF52499">
    <property type="entry name" value="Isochorismatase-like hydrolases"/>
    <property type="match status" value="1"/>
</dbReference>
<dbReference type="InterPro" id="IPR000868">
    <property type="entry name" value="Isochorismatase-like_dom"/>
</dbReference>
<sequence>MSHGQVVPARPDEELLDPTRTALVVFDLLEHYRAAAEEAGVIGPVRRLVDGCRSRGAMVAWARADHRADGADFARTLADVDNQHRPFGVDNPRPVGPPYGSGSPMYHTLTELGQRPDDYDVPKHRWSAFHGTHLDTSLRARGADTVVLVGGSTHVGIASTVYAARDMDYQVVVISDGLTGRQPQRDFFVEQVFPRVCRVRTVDQVLTAMDRFPTQ</sequence>
<keyword evidence="1" id="KW-0378">Hydrolase</keyword>
<evidence type="ECO:0000259" key="2">
    <source>
        <dbReference type="Pfam" id="PF00857"/>
    </source>
</evidence>
<dbReference type="CDD" id="cd00431">
    <property type="entry name" value="cysteine_hydrolases"/>
    <property type="match status" value="1"/>
</dbReference>
<evidence type="ECO:0000313" key="4">
    <source>
        <dbReference type="Proteomes" id="UP000199413"/>
    </source>
</evidence>
<dbReference type="STRING" id="568872.GA0070624_3758"/>
<proteinExistence type="predicted"/>
<evidence type="ECO:0000313" key="3">
    <source>
        <dbReference type="EMBL" id="SCL28780.1"/>
    </source>
</evidence>
<accession>A0A1C6SGZ4</accession>
<dbReference type="InterPro" id="IPR050272">
    <property type="entry name" value="Isochorismatase-like_hydrls"/>
</dbReference>
<dbReference type="AlphaFoldDB" id="A0A1C6SGZ4"/>
<dbReference type="PANTHER" id="PTHR43540">
    <property type="entry name" value="PEROXYUREIDOACRYLATE/UREIDOACRYLATE AMIDOHYDROLASE-RELATED"/>
    <property type="match status" value="1"/>
</dbReference>